<evidence type="ECO:0000256" key="11">
    <source>
        <dbReference type="ARBA" id="ARBA00023136"/>
    </source>
</evidence>
<dbReference type="GO" id="GO:0016798">
    <property type="term" value="F:hydrolase activity, acting on glycosyl bonds"/>
    <property type="evidence" value="ECO:0007669"/>
    <property type="project" value="UniProtKB-KW"/>
</dbReference>
<evidence type="ECO:0000256" key="6">
    <source>
        <dbReference type="ARBA" id="ARBA00022692"/>
    </source>
</evidence>
<dbReference type="Pfam" id="PF02709">
    <property type="entry name" value="Glyco_transf_7C"/>
    <property type="match status" value="1"/>
</dbReference>
<comment type="subcellular location">
    <subcellularLocation>
        <location evidence="1">Membrane</location>
        <topology evidence="1">Single-pass type II membrane protein</topology>
    </subcellularLocation>
</comment>
<dbReference type="InterPro" id="IPR036962">
    <property type="entry name" value="Glyco_hydro_3_N_sf"/>
</dbReference>
<protein>
    <recommendedName>
        <fullName evidence="14">Fibronectin type III-like domain-containing protein</fullName>
    </recommendedName>
</protein>
<dbReference type="CDD" id="cd00899">
    <property type="entry name" value="b4GalT"/>
    <property type="match status" value="1"/>
</dbReference>
<dbReference type="InterPro" id="IPR003859">
    <property type="entry name" value="Galactosyl_T"/>
</dbReference>
<dbReference type="Pfam" id="PF00933">
    <property type="entry name" value="Glyco_hydro_3"/>
    <property type="match status" value="1"/>
</dbReference>
<comment type="similarity">
    <text evidence="3">Belongs to the glycosyltransferase 7 family.</text>
</comment>
<keyword evidence="4" id="KW-0328">Glycosyltransferase</keyword>
<dbReference type="SUPFAM" id="SSF51445">
    <property type="entry name" value="(Trans)glycosidases"/>
    <property type="match status" value="1"/>
</dbReference>
<dbReference type="Pfam" id="PF01915">
    <property type="entry name" value="Glyco_hydro_3_C"/>
    <property type="match status" value="1"/>
</dbReference>
<dbReference type="SUPFAM" id="SSF53448">
    <property type="entry name" value="Nucleotide-diphospho-sugar transferases"/>
    <property type="match status" value="2"/>
</dbReference>
<dbReference type="SMART" id="SM01217">
    <property type="entry name" value="Fn3_like"/>
    <property type="match status" value="1"/>
</dbReference>
<organism evidence="15 16">
    <name type="scientific">Batillaria attramentaria</name>
    <dbReference type="NCBI Taxonomy" id="370345"/>
    <lineage>
        <taxon>Eukaryota</taxon>
        <taxon>Metazoa</taxon>
        <taxon>Spiralia</taxon>
        <taxon>Lophotrochozoa</taxon>
        <taxon>Mollusca</taxon>
        <taxon>Gastropoda</taxon>
        <taxon>Caenogastropoda</taxon>
        <taxon>Sorbeoconcha</taxon>
        <taxon>Cerithioidea</taxon>
        <taxon>Batillariidae</taxon>
        <taxon>Batillaria</taxon>
    </lineage>
</organism>
<dbReference type="PANTHER" id="PTHR42721:SF42">
    <property type="entry name" value="FIBRONECTIN TYPE III-LIKE DOMAIN-CONTAINING PROTEIN"/>
    <property type="match status" value="1"/>
</dbReference>
<evidence type="ECO:0000256" key="13">
    <source>
        <dbReference type="ARBA" id="ARBA00023295"/>
    </source>
</evidence>
<keyword evidence="6" id="KW-0812">Transmembrane</keyword>
<proteinExistence type="inferred from homology"/>
<keyword evidence="12" id="KW-0325">Glycoprotein</keyword>
<keyword evidence="11" id="KW-0472">Membrane</keyword>
<dbReference type="Pfam" id="PF14310">
    <property type="entry name" value="Fn3-like"/>
    <property type="match status" value="1"/>
</dbReference>
<dbReference type="PANTHER" id="PTHR42721">
    <property type="entry name" value="SUGAR HYDROLASE-RELATED"/>
    <property type="match status" value="1"/>
</dbReference>
<dbReference type="InterPro" id="IPR036881">
    <property type="entry name" value="Glyco_hydro_3_C_sf"/>
</dbReference>
<dbReference type="PRINTS" id="PR02050">
    <property type="entry name" value="B14GALTRFASE"/>
</dbReference>
<evidence type="ECO:0000256" key="2">
    <source>
        <dbReference type="ARBA" id="ARBA00004922"/>
    </source>
</evidence>
<dbReference type="GO" id="GO:0016757">
    <property type="term" value="F:glycosyltransferase activity"/>
    <property type="evidence" value="ECO:0007669"/>
    <property type="project" value="UniProtKB-KW"/>
</dbReference>
<keyword evidence="9" id="KW-0735">Signal-anchor</keyword>
<keyword evidence="7" id="KW-0732">Signal</keyword>
<keyword evidence="8" id="KW-0378">Hydrolase</keyword>
<evidence type="ECO:0000256" key="7">
    <source>
        <dbReference type="ARBA" id="ARBA00022729"/>
    </source>
</evidence>
<gene>
    <name evidence="15" type="ORF">BaRGS_00027997</name>
</gene>
<dbReference type="Proteomes" id="UP001519460">
    <property type="component" value="Unassembled WGS sequence"/>
</dbReference>
<dbReference type="InterPro" id="IPR002772">
    <property type="entry name" value="Glyco_hydro_3_C"/>
</dbReference>
<evidence type="ECO:0000256" key="1">
    <source>
        <dbReference type="ARBA" id="ARBA00004606"/>
    </source>
</evidence>
<evidence type="ECO:0000256" key="4">
    <source>
        <dbReference type="ARBA" id="ARBA00022676"/>
    </source>
</evidence>
<dbReference type="InterPro" id="IPR027995">
    <property type="entry name" value="Galactosyl_T_N"/>
</dbReference>
<keyword evidence="13" id="KW-0326">Glycosidase</keyword>
<dbReference type="Gene3D" id="3.20.20.300">
    <property type="entry name" value="Glycoside hydrolase, family 3, N-terminal domain"/>
    <property type="match status" value="1"/>
</dbReference>
<evidence type="ECO:0000256" key="9">
    <source>
        <dbReference type="ARBA" id="ARBA00022968"/>
    </source>
</evidence>
<evidence type="ECO:0000256" key="3">
    <source>
        <dbReference type="ARBA" id="ARBA00005735"/>
    </source>
</evidence>
<comment type="caution">
    <text evidence="15">The sequence shown here is derived from an EMBL/GenBank/DDBJ whole genome shotgun (WGS) entry which is preliminary data.</text>
</comment>
<dbReference type="InterPro" id="IPR017853">
    <property type="entry name" value="GH"/>
</dbReference>
<reference evidence="15 16" key="1">
    <citation type="journal article" date="2023" name="Sci. Data">
        <title>Genome assembly of the Korean intertidal mud-creeper Batillaria attramentaria.</title>
        <authorList>
            <person name="Patra A.K."/>
            <person name="Ho P.T."/>
            <person name="Jun S."/>
            <person name="Lee S.J."/>
            <person name="Kim Y."/>
            <person name="Won Y.J."/>
        </authorList>
    </citation>
    <scope>NUCLEOTIDE SEQUENCE [LARGE SCALE GENOMIC DNA]</scope>
    <source>
        <strain evidence="15">Wonlab-2016</strain>
    </source>
</reference>
<dbReference type="Pfam" id="PF13733">
    <property type="entry name" value="Glyco_transf_7N"/>
    <property type="match status" value="1"/>
</dbReference>
<keyword evidence="16" id="KW-1185">Reference proteome</keyword>
<feature type="domain" description="Fibronectin type III-like" evidence="14">
    <location>
        <begin position="1249"/>
        <end position="1317"/>
    </location>
</feature>
<dbReference type="GO" id="GO:0016020">
    <property type="term" value="C:membrane"/>
    <property type="evidence" value="ECO:0007669"/>
    <property type="project" value="UniProtKB-SubCell"/>
</dbReference>
<evidence type="ECO:0000313" key="16">
    <source>
        <dbReference type="Proteomes" id="UP001519460"/>
    </source>
</evidence>
<name>A0ABD0K1H2_9CAEN</name>
<evidence type="ECO:0000313" key="15">
    <source>
        <dbReference type="EMBL" id="KAK7480736.1"/>
    </source>
</evidence>
<dbReference type="InterPro" id="IPR029044">
    <property type="entry name" value="Nucleotide-diphossugar_trans"/>
</dbReference>
<dbReference type="InterPro" id="IPR044993">
    <property type="entry name" value="BXL"/>
</dbReference>
<comment type="pathway">
    <text evidence="2">Protein modification; protein glycosylation.</text>
</comment>
<dbReference type="InterPro" id="IPR026891">
    <property type="entry name" value="Fn3-like"/>
</dbReference>
<evidence type="ECO:0000256" key="10">
    <source>
        <dbReference type="ARBA" id="ARBA00022989"/>
    </source>
</evidence>
<sequence length="1344" mass="147519">LPLTQAEEFEVDGPEGCLRDQHVVADSVAVTKSWGQPLGGQESSLDVVNVVVYRTFFMGGFRGSWWGSATYAPAAYVSVTSSNDTSLALVRNAPPLVPVAADGKANATVAGKANATVAGKANATAATVAGKANATADKGGVEDEVLPPVGGPAKPLEAFGKLVQARANVTAPWAVDNTTTLCPLVPPKLVGPLATYSEAPSFEEIVKLNPGMEPGGHFHPPDCRARSRVAIIVPYRDREQHLRIMLHNLHPILQRQQLDYVIIVVELAQPTKFNRAMLLNIGAVEALGLWDFQCFVFHDVDLVPENDRNLYSCPEMPRHMSAAVDKFKYRLPYTGLFGGVTALSREHFYKINGYANKYFGWGGEDDDLSYRVFLLLHPQAEFRQNGWVAFGFVHLALGTCKVVDCPEQFVRPVVQCENATPSRGLARQLRRCGAWSQHVFDHITPTTYVTSLRTVLPAPVGVAPGVSGGGLKVTRYSMDIARYRMIKHERDSKNDPNPKRFEMLKFWKKRQPTDGLNTLQYDVQKVEFRPGYTWILVNIDMEKVMKKGHNHIDPGVNGESCPQDWETVSYSAHAANSDAVRRVDRARRVRSMEGSHEPGANSFRLHRSSISATHRFSINNEDVYPFQNVSLPWAERVRDLVGRLTLPEIQEQMGRGGTGVHGGPAPAIPRLGIGPYQWDTECLRGDAMAPGNATAFPQSIGLAAMFSVDWMSDVAEAVGVEVRGKHNDFVKQGVYSTHTGASCFSPVINIMRDSRWGRNQETYGEDPYLSGKYAAAYVTGLQGNDARYVRATAGCKHFDVHAGPENIPTSRMSFDAKVSERDWRMTFLPAFRSCVEAGTFSLMCSYNSINGVPSCANKLLLTDILRKEWNFTGYVVSDQSAIENIISDHHYLNNSVDTVAACVNAGCNLELSPNLETPVYFSLLEAIKQGKVSETTVRQRVAPLFYTRLRLGEFDPPNMNPYSSLSSADVETPSNKLLAVSVAMRSFVLLKNRGLLPLKGKFKAVGVVGPFANDSTEILGSYNAFPPKDAIVTALEGLTPLAASVQYSAGCVNGTKCTQLSEDEVQSAVTGTDVNFVLIGTGPSVENEDHDRADLELPGMQKQLLMDVMRFAPKTPLVVLLFSAGPVNVSFADRDECVSAILQCFFPAQATGTALRHVLLNDVPGAVPAGRLPYTWPQFLSQLPPMVNYSMAGRTYRYFDGVPLYPFGFGLSYSSFRYTSLTMPGRVTAGRSLVGQFSLRNQGPYDAEEVYQVYISWLNSSLPAPTRQLVYFGRISLSAGTTGSVDFELPARSMALWFDNGWQVPQGKMMLYVGGQQPDQVKHLPSNVLSQAFTIVGSKHLGRY</sequence>
<evidence type="ECO:0000256" key="5">
    <source>
        <dbReference type="ARBA" id="ARBA00022679"/>
    </source>
</evidence>
<accession>A0ABD0K1H2</accession>
<dbReference type="EMBL" id="JACVVK020000275">
    <property type="protein sequence ID" value="KAK7480736.1"/>
    <property type="molecule type" value="Genomic_DNA"/>
</dbReference>
<evidence type="ECO:0000256" key="8">
    <source>
        <dbReference type="ARBA" id="ARBA00022801"/>
    </source>
</evidence>
<dbReference type="Gene3D" id="3.40.50.1700">
    <property type="entry name" value="Glycoside hydrolase family 3 C-terminal domain"/>
    <property type="match status" value="1"/>
</dbReference>
<dbReference type="Gene3D" id="3.90.550.10">
    <property type="entry name" value="Spore Coat Polysaccharide Biosynthesis Protein SpsA, Chain A"/>
    <property type="match status" value="2"/>
</dbReference>
<dbReference type="Gene3D" id="2.60.40.10">
    <property type="entry name" value="Immunoglobulins"/>
    <property type="match status" value="1"/>
</dbReference>
<evidence type="ECO:0000259" key="14">
    <source>
        <dbReference type="SMART" id="SM01217"/>
    </source>
</evidence>
<feature type="non-terminal residue" evidence="15">
    <location>
        <position position="1"/>
    </location>
</feature>
<dbReference type="InterPro" id="IPR027791">
    <property type="entry name" value="Galactosyl_T_C"/>
</dbReference>
<dbReference type="SUPFAM" id="SSF52279">
    <property type="entry name" value="Beta-D-glucan exohydrolase, C-terminal domain"/>
    <property type="match status" value="1"/>
</dbReference>
<dbReference type="InterPro" id="IPR001764">
    <property type="entry name" value="Glyco_hydro_3_N"/>
</dbReference>
<evidence type="ECO:0000256" key="12">
    <source>
        <dbReference type="ARBA" id="ARBA00023180"/>
    </source>
</evidence>
<keyword evidence="5" id="KW-0808">Transferase</keyword>
<dbReference type="InterPro" id="IPR013783">
    <property type="entry name" value="Ig-like_fold"/>
</dbReference>
<keyword evidence="10" id="KW-1133">Transmembrane helix</keyword>